<feature type="compositionally biased region" description="Basic and acidic residues" evidence="2">
    <location>
        <begin position="296"/>
        <end position="319"/>
    </location>
</feature>
<name>A0ABD2LS12_9BILA</name>
<proteinExistence type="predicted"/>
<comment type="caution">
    <text evidence="3">The sequence shown here is derived from an EMBL/GenBank/DDBJ whole genome shotgun (WGS) entry which is preliminary data.</text>
</comment>
<dbReference type="Proteomes" id="UP001620626">
    <property type="component" value="Unassembled WGS sequence"/>
</dbReference>
<evidence type="ECO:0000256" key="1">
    <source>
        <dbReference type="SAM" id="Coils"/>
    </source>
</evidence>
<gene>
    <name evidence="3" type="ORF">niasHT_010245</name>
</gene>
<dbReference type="AlphaFoldDB" id="A0ABD2LS12"/>
<sequence length="333" mass="39606">MTPDGRNIQCVDYEDEEDSEMEHRLSTFYEAKNEWAKEYEIMSRDKNELENTEMTSQSMRDQIFHHPLFFEGREARIALYSYIGYKERQKTLEIKAYCTGHRSNPIPVYADAQRRLDACKLRGNVYWGVESKVGDFRFYYTFKYERKTGQNGTECNDHEDKNDKELEEHLSFYYYNGKDEILASILRSYHNAKKELEKHEQSYMNNMGKMKYLNYHKKLEELAITNAEGIDQIIIQLQKQLKEDKNLLEEALVLIPKKNNEWETYYNKKQQELANKKKNLEYEKLDIQMKKKLKIDSEKHAEKGGEEIIDHGEAKELRQRKGKSVIVSAPSQQ</sequence>
<organism evidence="3 4">
    <name type="scientific">Heterodera trifolii</name>
    <dbReference type="NCBI Taxonomy" id="157864"/>
    <lineage>
        <taxon>Eukaryota</taxon>
        <taxon>Metazoa</taxon>
        <taxon>Ecdysozoa</taxon>
        <taxon>Nematoda</taxon>
        <taxon>Chromadorea</taxon>
        <taxon>Rhabditida</taxon>
        <taxon>Tylenchina</taxon>
        <taxon>Tylenchomorpha</taxon>
        <taxon>Tylenchoidea</taxon>
        <taxon>Heteroderidae</taxon>
        <taxon>Heteroderinae</taxon>
        <taxon>Heterodera</taxon>
    </lineage>
</organism>
<feature type="region of interest" description="Disordered" evidence="2">
    <location>
        <begin position="296"/>
        <end position="333"/>
    </location>
</feature>
<dbReference type="EMBL" id="JBICBT010000311">
    <property type="protein sequence ID" value="KAL3117687.1"/>
    <property type="molecule type" value="Genomic_DNA"/>
</dbReference>
<evidence type="ECO:0000256" key="2">
    <source>
        <dbReference type="SAM" id="MobiDB-lite"/>
    </source>
</evidence>
<accession>A0ABD2LS12</accession>
<protein>
    <submittedName>
        <fullName evidence="3">Uncharacterized protein</fullName>
    </submittedName>
</protein>
<keyword evidence="1" id="KW-0175">Coiled coil</keyword>
<feature type="coiled-coil region" evidence="1">
    <location>
        <begin position="234"/>
        <end position="279"/>
    </location>
</feature>
<reference evidence="3 4" key="1">
    <citation type="submission" date="2024-10" db="EMBL/GenBank/DDBJ databases">
        <authorList>
            <person name="Kim D."/>
        </authorList>
    </citation>
    <scope>NUCLEOTIDE SEQUENCE [LARGE SCALE GENOMIC DNA]</scope>
    <source>
        <strain evidence="3">BH-2024</strain>
    </source>
</reference>
<keyword evidence="4" id="KW-1185">Reference proteome</keyword>
<evidence type="ECO:0000313" key="3">
    <source>
        <dbReference type="EMBL" id="KAL3117687.1"/>
    </source>
</evidence>
<evidence type="ECO:0000313" key="4">
    <source>
        <dbReference type="Proteomes" id="UP001620626"/>
    </source>
</evidence>